<feature type="transmembrane region" description="Helical" evidence="16">
    <location>
        <begin position="359"/>
        <end position="381"/>
    </location>
</feature>
<feature type="transmembrane region" description="Helical" evidence="16">
    <location>
        <begin position="292"/>
        <end position="315"/>
    </location>
</feature>
<feature type="transmembrane region" description="Helical" evidence="16">
    <location>
        <begin position="327"/>
        <end position="347"/>
    </location>
</feature>
<dbReference type="GO" id="GO:0042773">
    <property type="term" value="P:ATP synthesis coupled electron transport"/>
    <property type="evidence" value="ECO:0007669"/>
    <property type="project" value="InterPro"/>
</dbReference>
<feature type="domain" description="NADH:quinone oxidoreductase/Mrp antiporter transmembrane" evidence="17">
    <location>
        <begin position="99"/>
        <end position="380"/>
    </location>
</feature>
<feature type="transmembrane region" description="Helical" evidence="16">
    <location>
        <begin position="53"/>
        <end position="72"/>
    </location>
</feature>
<feature type="transmembrane region" description="Helical" evidence="16">
    <location>
        <begin position="236"/>
        <end position="258"/>
    </location>
</feature>
<keyword evidence="12 16" id="KW-0830">Ubiquinone</keyword>
<keyword evidence="8" id="KW-1278">Translocase</keyword>
<evidence type="ECO:0000256" key="5">
    <source>
        <dbReference type="ARBA" id="ARBA00022448"/>
    </source>
</evidence>
<keyword evidence="13 16" id="KW-0496">Mitochondrion</keyword>
<evidence type="ECO:0000256" key="6">
    <source>
        <dbReference type="ARBA" id="ARBA00022660"/>
    </source>
</evidence>
<accession>A0A6B9VHI0</accession>
<evidence type="ECO:0000256" key="10">
    <source>
        <dbReference type="ARBA" id="ARBA00022989"/>
    </source>
</evidence>
<dbReference type="PRINTS" id="PR01437">
    <property type="entry name" value="NUOXDRDTASE4"/>
</dbReference>
<evidence type="ECO:0000256" key="3">
    <source>
        <dbReference type="ARBA" id="ARBA00012944"/>
    </source>
</evidence>
<dbReference type="GO" id="GO:0031966">
    <property type="term" value="C:mitochondrial membrane"/>
    <property type="evidence" value="ECO:0007669"/>
    <property type="project" value="UniProtKB-SubCell"/>
</dbReference>
<keyword evidence="6 16" id="KW-0679">Respiratory chain</keyword>
<gene>
    <name evidence="18" type="primary">ND4</name>
</gene>
<dbReference type="GO" id="GO:0048039">
    <property type="term" value="F:ubiquinone binding"/>
    <property type="evidence" value="ECO:0007669"/>
    <property type="project" value="TreeGrafter"/>
</dbReference>
<evidence type="ECO:0000256" key="4">
    <source>
        <dbReference type="ARBA" id="ARBA00021006"/>
    </source>
</evidence>
<feature type="transmembrane region" description="Helical" evidence="16">
    <location>
        <begin position="166"/>
        <end position="187"/>
    </location>
</feature>
<dbReference type="PANTHER" id="PTHR43507">
    <property type="entry name" value="NADH-UBIQUINONE OXIDOREDUCTASE CHAIN 4"/>
    <property type="match status" value="1"/>
</dbReference>
<evidence type="ECO:0000259" key="17">
    <source>
        <dbReference type="Pfam" id="PF00361"/>
    </source>
</evidence>
<feature type="transmembrane region" description="Helical" evidence="16">
    <location>
        <begin position="12"/>
        <end position="33"/>
    </location>
</feature>
<comment type="catalytic activity">
    <reaction evidence="15 16">
        <text>a ubiquinone + NADH + 5 H(+)(in) = a ubiquinol + NAD(+) + 4 H(+)(out)</text>
        <dbReference type="Rhea" id="RHEA:29091"/>
        <dbReference type="Rhea" id="RHEA-COMP:9565"/>
        <dbReference type="Rhea" id="RHEA-COMP:9566"/>
        <dbReference type="ChEBI" id="CHEBI:15378"/>
        <dbReference type="ChEBI" id="CHEBI:16389"/>
        <dbReference type="ChEBI" id="CHEBI:17976"/>
        <dbReference type="ChEBI" id="CHEBI:57540"/>
        <dbReference type="ChEBI" id="CHEBI:57945"/>
        <dbReference type="EC" id="7.1.1.2"/>
    </reaction>
</comment>
<keyword evidence="10 16" id="KW-1133">Transmembrane helix</keyword>
<dbReference type="PANTHER" id="PTHR43507:SF20">
    <property type="entry name" value="NADH-UBIQUINONE OXIDOREDUCTASE CHAIN 4"/>
    <property type="match status" value="1"/>
</dbReference>
<reference evidence="18" key="1">
    <citation type="journal article" date="2019" name="Mitochondrial DNA Part B Resour">
        <title>Complete mitochondrial genome of the freshwater monogonont rotifer Brachionus calyciflorus (Rotifera, Brachionidae).</title>
        <authorList>
            <person name="Choi B.-S."/>
            <person name="Lee Y.H."/>
            <person name="Hagiwara A."/>
            <person name="Lee J.-S."/>
        </authorList>
    </citation>
    <scope>NUCLEOTIDE SEQUENCE</scope>
</reference>
<organism evidence="18">
    <name type="scientific">Brachionus calyciflorus</name>
    <dbReference type="NCBI Taxonomy" id="104777"/>
    <lineage>
        <taxon>Eukaryota</taxon>
        <taxon>Metazoa</taxon>
        <taxon>Spiralia</taxon>
        <taxon>Gnathifera</taxon>
        <taxon>Rotifera</taxon>
        <taxon>Eurotatoria</taxon>
        <taxon>Monogononta</taxon>
        <taxon>Pseudotrocha</taxon>
        <taxon>Ploima</taxon>
        <taxon>Brachionidae</taxon>
        <taxon>Brachionus</taxon>
    </lineage>
</organism>
<feature type="transmembrane region" description="Helical" evidence="16">
    <location>
        <begin position="208"/>
        <end position="230"/>
    </location>
</feature>
<feature type="transmembrane region" description="Helical" evidence="16">
    <location>
        <begin position="132"/>
        <end position="154"/>
    </location>
</feature>
<evidence type="ECO:0000256" key="9">
    <source>
        <dbReference type="ARBA" id="ARBA00022982"/>
    </source>
</evidence>
<protein>
    <recommendedName>
        <fullName evidence="4 16">NADH-ubiquinone oxidoreductase chain 4</fullName>
        <ecNumber evidence="3 16">7.1.1.2</ecNumber>
    </recommendedName>
</protein>
<evidence type="ECO:0000256" key="7">
    <source>
        <dbReference type="ARBA" id="ARBA00022692"/>
    </source>
</evidence>
<keyword evidence="7 16" id="KW-0812">Transmembrane</keyword>
<comment type="subcellular location">
    <subcellularLocation>
        <location evidence="1 16">Mitochondrion membrane</location>
        <topology evidence="1 16">Multi-pass membrane protein</topology>
    </subcellularLocation>
</comment>
<keyword evidence="9 16" id="KW-0249">Electron transport</keyword>
<dbReference type="InterPro" id="IPR003918">
    <property type="entry name" value="NADH_UbQ_OxRdtase"/>
</dbReference>
<feature type="transmembrane region" description="Helical" evidence="16">
    <location>
        <begin position="265"/>
        <end position="286"/>
    </location>
</feature>
<comment type="similarity">
    <text evidence="2 16">Belongs to the complex I subunit 4 family.</text>
</comment>
<evidence type="ECO:0000256" key="13">
    <source>
        <dbReference type="ARBA" id="ARBA00023128"/>
    </source>
</evidence>
<evidence type="ECO:0000313" key="18">
    <source>
        <dbReference type="EMBL" id="QHN89972.1"/>
    </source>
</evidence>
<dbReference type="InterPro" id="IPR001750">
    <property type="entry name" value="ND/Mrp_TM"/>
</dbReference>
<dbReference type="EMBL" id="MN417952">
    <property type="protein sequence ID" value="QHN89972.1"/>
    <property type="molecule type" value="Genomic_DNA"/>
</dbReference>
<evidence type="ECO:0000256" key="2">
    <source>
        <dbReference type="ARBA" id="ARBA00009025"/>
    </source>
</evidence>
<evidence type="ECO:0000256" key="11">
    <source>
        <dbReference type="ARBA" id="ARBA00023027"/>
    </source>
</evidence>
<evidence type="ECO:0000256" key="16">
    <source>
        <dbReference type="RuleBase" id="RU003297"/>
    </source>
</evidence>
<proteinExistence type="inferred from homology"/>
<evidence type="ECO:0000256" key="8">
    <source>
        <dbReference type="ARBA" id="ARBA00022967"/>
    </source>
</evidence>
<keyword evidence="5 16" id="KW-0813">Transport</keyword>
<dbReference type="AlphaFoldDB" id="A0A6B9VHI0"/>
<dbReference type="GO" id="GO:0003954">
    <property type="term" value="F:NADH dehydrogenase activity"/>
    <property type="evidence" value="ECO:0007669"/>
    <property type="project" value="TreeGrafter"/>
</dbReference>
<name>A0A6B9VHI0_9BILA</name>
<feature type="transmembrane region" description="Helical" evidence="16">
    <location>
        <begin position="79"/>
        <end position="96"/>
    </location>
</feature>
<dbReference type="Pfam" id="PF00361">
    <property type="entry name" value="Proton_antipo_M"/>
    <property type="match status" value="1"/>
</dbReference>
<comment type="function">
    <text evidence="16">Core subunit of the mitochondrial membrane respiratory chain NADH dehydrogenase (Complex I) which catalyzes electron transfer from NADH through the respiratory chain, using ubiquinone as an electron acceptor. Essential for the catalytic activity and assembly of complex I.</text>
</comment>
<keyword evidence="14 16" id="KW-0472">Membrane</keyword>
<dbReference type="GO" id="GO:0015990">
    <property type="term" value="P:electron transport coupled proton transport"/>
    <property type="evidence" value="ECO:0007669"/>
    <property type="project" value="TreeGrafter"/>
</dbReference>
<evidence type="ECO:0000256" key="14">
    <source>
        <dbReference type="ARBA" id="ARBA00023136"/>
    </source>
</evidence>
<evidence type="ECO:0000256" key="15">
    <source>
        <dbReference type="ARBA" id="ARBA00049551"/>
    </source>
</evidence>
<evidence type="ECO:0000256" key="12">
    <source>
        <dbReference type="ARBA" id="ARBA00023075"/>
    </source>
</evidence>
<evidence type="ECO:0000256" key="1">
    <source>
        <dbReference type="ARBA" id="ARBA00004225"/>
    </source>
</evidence>
<dbReference type="GO" id="GO:0008137">
    <property type="term" value="F:NADH dehydrogenase (ubiquinone) activity"/>
    <property type="evidence" value="ECO:0007669"/>
    <property type="project" value="UniProtKB-UniRule"/>
</dbReference>
<geneLocation type="mitochondrion" evidence="18"/>
<dbReference type="EC" id="7.1.1.2" evidence="3 16"/>
<keyword evidence="11 16" id="KW-0520">NAD</keyword>
<feature type="transmembrane region" description="Helical" evidence="16">
    <location>
        <begin position="102"/>
        <end position="120"/>
    </location>
</feature>
<feature type="transmembrane region" description="Helical" evidence="16">
    <location>
        <begin position="416"/>
        <end position="434"/>
    </location>
</feature>
<sequence>MTTFLVSSLYMFLFSHSSFLFVLFLTGFWFYYLFSTMMYSNQSYDYLYLMDEVSLFMIFMTVFVLFISYIYSITFKSNFKLNLVFFSMLIFCFGVFTTQNMFLLYFFYECSLLPILYIIIKWGSYPERSLSAMMLLIYTSIFTFPFIAVMFIFYSLNGSFSLSLPFLSLMTPMSLLASLVIFCTFAVKLPVYGLHFWLPMAHVEAPTFGSMILAGVLLKLGGVGLLRTISLLDLPALSSLTLGYFMVFLVYVTVVCLFQSDFKRLVAYSSVSHMMAIPLLLLSNNLMSIKSIIMLMLFHGLSSPILFMLVGVIYSMFSTRQLVLIRGLLLTSPLISLMLILAFFFTLSAPPFPSFVSEVYFLMSSMGLSSYLVYFFFLFTFLSLAYNLNWLSAMVFSSSSPSIMTMMISYSSFMPMITSFLLCVPMTLLMYLMWR</sequence>